<dbReference type="Gene3D" id="1.10.10.60">
    <property type="entry name" value="Homeodomain-like"/>
    <property type="match status" value="1"/>
</dbReference>
<keyword evidence="8" id="KW-0418">Kinase</keyword>
<evidence type="ECO:0000256" key="3">
    <source>
        <dbReference type="ARBA" id="ARBA00022553"/>
    </source>
</evidence>
<dbReference type="SUPFAM" id="SSF52172">
    <property type="entry name" value="CheY-like"/>
    <property type="match status" value="1"/>
</dbReference>
<dbReference type="InterPro" id="IPR011006">
    <property type="entry name" value="CheY-like_superfamily"/>
</dbReference>
<dbReference type="EC" id="2.7.13.3" evidence="2"/>
<accession>A0A2T4DBZ1</accession>
<dbReference type="InterPro" id="IPR036890">
    <property type="entry name" value="HATPase_C_sf"/>
</dbReference>
<gene>
    <name evidence="8" type="ORF">C9994_15730</name>
</gene>
<dbReference type="Gene3D" id="3.30.565.10">
    <property type="entry name" value="Histidine kinase-like ATPase, C-terminal domain"/>
    <property type="match status" value="1"/>
</dbReference>
<evidence type="ECO:0000313" key="8">
    <source>
        <dbReference type="EMBL" id="PTB91334.1"/>
    </source>
</evidence>
<keyword evidence="8" id="KW-0808">Transferase</keyword>
<keyword evidence="3 4" id="KW-0597">Phosphoprotein</keyword>
<dbReference type="AlphaFoldDB" id="A0A2T4DBZ1"/>
<evidence type="ECO:0000313" key="9">
    <source>
        <dbReference type="Proteomes" id="UP000240608"/>
    </source>
</evidence>
<evidence type="ECO:0000259" key="6">
    <source>
        <dbReference type="PROSITE" id="PS50109"/>
    </source>
</evidence>
<feature type="non-terminal residue" evidence="8">
    <location>
        <position position="325"/>
    </location>
</feature>
<dbReference type="Pfam" id="PF00072">
    <property type="entry name" value="Response_reg"/>
    <property type="match status" value="1"/>
</dbReference>
<dbReference type="Proteomes" id="UP000240608">
    <property type="component" value="Unassembled WGS sequence"/>
</dbReference>
<evidence type="ECO:0000256" key="1">
    <source>
        <dbReference type="ARBA" id="ARBA00000085"/>
    </source>
</evidence>
<dbReference type="InterPro" id="IPR004358">
    <property type="entry name" value="Sig_transdc_His_kin-like_C"/>
</dbReference>
<dbReference type="SMART" id="SM00387">
    <property type="entry name" value="HATPase_c"/>
    <property type="match status" value="1"/>
</dbReference>
<dbReference type="GO" id="GO:0003700">
    <property type="term" value="F:DNA-binding transcription factor activity"/>
    <property type="evidence" value="ECO:0007669"/>
    <property type="project" value="InterPro"/>
</dbReference>
<evidence type="ECO:0000256" key="4">
    <source>
        <dbReference type="PROSITE-ProRule" id="PRU00169"/>
    </source>
</evidence>
<feature type="modified residue" description="4-aspartylphosphate" evidence="4">
    <location>
        <position position="175"/>
    </location>
</feature>
<dbReference type="PROSITE" id="PS01124">
    <property type="entry name" value="HTH_ARAC_FAMILY_2"/>
    <property type="match status" value="1"/>
</dbReference>
<dbReference type="SUPFAM" id="SSF55874">
    <property type="entry name" value="ATPase domain of HSP90 chaperone/DNA topoisomerase II/histidine kinase"/>
    <property type="match status" value="1"/>
</dbReference>
<dbReference type="PANTHER" id="PTHR43547:SF2">
    <property type="entry name" value="HYBRID SIGNAL TRANSDUCTION HISTIDINE KINASE C"/>
    <property type="match status" value="1"/>
</dbReference>
<reference evidence="8 9" key="1">
    <citation type="submission" date="2018-03" db="EMBL/GenBank/DDBJ databases">
        <title>Cross-interface Injection: A General Nanoliter Liquid Handling Method Applied to Single Cells Genome Amplification Automated Nanoliter Liquid Handling Applied to Single Cell Multiple Displacement Amplification.</title>
        <authorList>
            <person name="Yun J."/>
            <person name="Xu P."/>
            <person name="Xu J."/>
            <person name="Dai X."/>
            <person name="Wang Y."/>
            <person name="Zheng X."/>
            <person name="Cao C."/>
            <person name="Yi Q."/>
            <person name="Zhu Y."/>
            <person name="Wang L."/>
            <person name="Dong Z."/>
            <person name="Huang Y."/>
            <person name="Huang L."/>
            <person name="Du W."/>
        </authorList>
    </citation>
    <scope>NUCLEOTIDE SEQUENCE [LARGE SCALE GENOMIC DNA]</scope>
    <source>
        <strain evidence="8 9">Z-D1-2</strain>
    </source>
</reference>
<evidence type="ECO:0000259" key="7">
    <source>
        <dbReference type="PROSITE" id="PS50110"/>
    </source>
</evidence>
<organism evidence="8 9">
    <name type="scientific">Marivirga lumbricoides</name>
    <dbReference type="NCBI Taxonomy" id="1046115"/>
    <lineage>
        <taxon>Bacteria</taxon>
        <taxon>Pseudomonadati</taxon>
        <taxon>Bacteroidota</taxon>
        <taxon>Cytophagia</taxon>
        <taxon>Cytophagales</taxon>
        <taxon>Marivirgaceae</taxon>
        <taxon>Marivirga</taxon>
    </lineage>
</organism>
<dbReference type="GO" id="GO:0043565">
    <property type="term" value="F:sequence-specific DNA binding"/>
    <property type="evidence" value="ECO:0007669"/>
    <property type="project" value="InterPro"/>
</dbReference>
<dbReference type="GO" id="GO:0000155">
    <property type="term" value="F:phosphorelay sensor kinase activity"/>
    <property type="evidence" value="ECO:0007669"/>
    <property type="project" value="TreeGrafter"/>
</dbReference>
<comment type="caution">
    <text evidence="8">The sequence shown here is derived from an EMBL/GenBank/DDBJ whole genome shotgun (WGS) entry which is preliminary data.</text>
</comment>
<protein>
    <recommendedName>
        <fullName evidence="2">histidine kinase</fullName>
        <ecNumber evidence="2">2.7.13.3</ecNumber>
    </recommendedName>
</protein>
<dbReference type="PANTHER" id="PTHR43547">
    <property type="entry name" value="TWO-COMPONENT HISTIDINE KINASE"/>
    <property type="match status" value="1"/>
</dbReference>
<dbReference type="InterPro" id="IPR001789">
    <property type="entry name" value="Sig_transdc_resp-reg_receiver"/>
</dbReference>
<feature type="domain" description="HTH araC/xylS-type" evidence="5">
    <location>
        <begin position="273"/>
        <end position="325"/>
    </location>
</feature>
<dbReference type="InterPro" id="IPR005467">
    <property type="entry name" value="His_kinase_dom"/>
</dbReference>
<dbReference type="Pfam" id="PF02518">
    <property type="entry name" value="HATPase_c"/>
    <property type="match status" value="1"/>
</dbReference>
<sequence length="325" mass="36897">AGINTDEYYTISVEDTGAGLDKKNLNKIFDRFYQVNNLNKAYYGSTGIGLEVVKEFVELNKGKIDVESTLNVGTTFTITFPRGKDMFEKEDFSLKPFKKEHFIKNFELPSIEQETAVSVENAKKEQTLLIVEDHNELRNYLQNELKANYKVIVAENGKKGYDMAVAKLPDIIITDVIMPEMDGLELCKKIKSNIKISHIPILMLSAKAMVSDRLQGIDSGADIYLSKPFDMKILKSSLSQLIRSRQIIFKNLYTGIIKEGTQNTTTVDLKFIQKILAIINDNISKPELNVDFLSSKVFLSRSQLYRKIKSLTGISVNEFIRNVRL</sequence>
<dbReference type="EMBL" id="PYVU01000404">
    <property type="protein sequence ID" value="PTB91334.1"/>
    <property type="molecule type" value="Genomic_DNA"/>
</dbReference>
<feature type="domain" description="Response regulatory" evidence="7">
    <location>
        <begin position="127"/>
        <end position="242"/>
    </location>
</feature>
<evidence type="ECO:0000259" key="5">
    <source>
        <dbReference type="PROSITE" id="PS01124"/>
    </source>
</evidence>
<dbReference type="PRINTS" id="PR00344">
    <property type="entry name" value="BCTRLSENSOR"/>
</dbReference>
<comment type="catalytic activity">
    <reaction evidence="1">
        <text>ATP + protein L-histidine = ADP + protein N-phospho-L-histidine.</text>
        <dbReference type="EC" id="2.7.13.3"/>
    </reaction>
</comment>
<name>A0A2T4DBZ1_9BACT</name>
<proteinExistence type="predicted"/>
<dbReference type="CDD" id="cd17574">
    <property type="entry name" value="REC_OmpR"/>
    <property type="match status" value="1"/>
</dbReference>
<evidence type="ECO:0000256" key="2">
    <source>
        <dbReference type="ARBA" id="ARBA00012438"/>
    </source>
</evidence>
<dbReference type="InterPro" id="IPR018060">
    <property type="entry name" value="HTH_AraC"/>
</dbReference>
<dbReference type="PROSITE" id="PS50110">
    <property type="entry name" value="RESPONSE_REGULATORY"/>
    <property type="match status" value="1"/>
</dbReference>
<dbReference type="Gene3D" id="3.40.50.2300">
    <property type="match status" value="1"/>
</dbReference>
<feature type="non-terminal residue" evidence="8">
    <location>
        <position position="1"/>
    </location>
</feature>
<dbReference type="PROSITE" id="PS50109">
    <property type="entry name" value="HIS_KIN"/>
    <property type="match status" value="1"/>
</dbReference>
<dbReference type="SMART" id="SM00448">
    <property type="entry name" value="REC"/>
    <property type="match status" value="1"/>
</dbReference>
<feature type="domain" description="Histidine kinase" evidence="6">
    <location>
        <begin position="1"/>
        <end position="84"/>
    </location>
</feature>
<dbReference type="InterPro" id="IPR003594">
    <property type="entry name" value="HATPase_dom"/>
</dbReference>